<dbReference type="RefSeq" id="WP_185769378.1">
    <property type="nucleotide sequence ID" value="NZ_CP046883.1"/>
</dbReference>
<keyword evidence="10" id="KW-1185">Reference proteome</keyword>
<gene>
    <name evidence="8" type="primary">murI</name>
    <name evidence="9" type="ORF">GP473_02365</name>
</gene>
<organism evidence="9 10">
    <name type="scientific">Corynebacterium anserum</name>
    <dbReference type="NCBI Taxonomy" id="2684406"/>
    <lineage>
        <taxon>Bacteria</taxon>
        <taxon>Bacillati</taxon>
        <taxon>Actinomycetota</taxon>
        <taxon>Actinomycetes</taxon>
        <taxon>Mycobacteriales</taxon>
        <taxon>Corynebacteriaceae</taxon>
        <taxon>Corynebacterium</taxon>
    </lineage>
</organism>
<dbReference type="InterPro" id="IPR015942">
    <property type="entry name" value="Asp/Glu/hydantoin_racemase"/>
</dbReference>
<evidence type="ECO:0000256" key="7">
    <source>
        <dbReference type="ARBA" id="ARBA00070053"/>
    </source>
</evidence>
<dbReference type="UniPathway" id="UPA00219"/>
<evidence type="ECO:0000256" key="2">
    <source>
        <dbReference type="ARBA" id="ARBA00013090"/>
    </source>
</evidence>
<comment type="function">
    <text evidence="8">Provides the (R)-glutamate required for cell wall biosynthesis.</text>
</comment>
<evidence type="ECO:0000256" key="4">
    <source>
        <dbReference type="ARBA" id="ARBA00022984"/>
    </source>
</evidence>
<evidence type="ECO:0000256" key="8">
    <source>
        <dbReference type="HAMAP-Rule" id="MF_00258"/>
    </source>
</evidence>
<keyword evidence="3 8" id="KW-0133">Cell shape</keyword>
<evidence type="ECO:0000256" key="1">
    <source>
        <dbReference type="ARBA" id="ARBA00001602"/>
    </source>
</evidence>
<dbReference type="InterPro" id="IPR033134">
    <property type="entry name" value="Asp/Glu_racemase_AS_2"/>
</dbReference>
<keyword evidence="6 8" id="KW-0961">Cell wall biogenesis/degradation</keyword>
<feature type="binding site" evidence="8">
    <location>
        <begin position="214"/>
        <end position="215"/>
    </location>
    <ligand>
        <name>substrate</name>
    </ligand>
</feature>
<comment type="catalytic activity">
    <reaction evidence="1 8">
        <text>L-glutamate = D-glutamate</text>
        <dbReference type="Rhea" id="RHEA:12813"/>
        <dbReference type="ChEBI" id="CHEBI:29985"/>
        <dbReference type="ChEBI" id="CHEBI:29986"/>
        <dbReference type="EC" id="5.1.1.3"/>
    </reaction>
</comment>
<dbReference type="PANTHER" id="PTHR21198">
    <property type="entry name" value="GLUTAMATE RACEMASE"/>
    <property type="match status" value="1"/>
</dbReference>
<accession>A0A7G7YQW1</accession>
<dbReference type="NCBIfam" id="TIGR00067">
    <property type="entry name" value="glut_race"/>
    <property type="match status" value="1"/>
</dbReference>
<evidence type="ECO:0000313" key="10">
    <source>
        <dbReference type="Proteomes" id="UP000515275"/>
    </source>
</evidence>
<feature type="binding site" evidence="8">
    <location>
        <begin position="102"/>
        <end position="103"/>
    </location>
    <ligand>
        <name>substrate</name>
    </ligand>
</feature>
<feature type="binding site" evidence="8">
    <location>
        <begin position="70"/>
        <end position="71"/>
    </location>
    <ligand>
        <name>substrate</name>
    </ligand>
</feature>
<evidence type="ECO:0000256" key="5">
    <source>
        <dbReference type="ARBA" id="ARBA00023235"/>
    </source>
</evidence>
<dbReference type="EMBL" id="CP046883">
    <property type="protein sequence ID" value="QNH96881.1"/>
    <property type="molecule type" value="Genomic_DNA"/>
</dbReference>
<dbReference type="GO" id="GO:0008881">
    <property type="term" value="F:glutamate racemase activity"/>
    <property type="evidence" value="ECO:0007669"/>
    <property type="project" value="UniProtKB-UniRule"/>
</dbReference>
<proteinExistence type="inferred from homology"/>
<evidence type="ECO:0000256" key="6">
    <source>
        <dbReference type="ARBA" id="ARBA00023316"/>
    </source>
</evidence>
<dbReference type="SUPFAM" id="SSF53681">
    <property type="entry name" value="Aspartate/glutamate racemase"/>
    <property type="match status" value="2"/>
</dbReference>
<dbReference type="KEGG" id="cans:GP473_02365"/>
<dbReference type="Pfam" id="PF01177">
    <property type="entry name" value="Asp_Glu_race"/>
    <property type="match status" value="1"/>
</dbReference>
<reference evidence="9 10" key="1">
    <citation type="submission" date="2019-12" db="EMBL/GenBank/DDBJ databases">
        <title>Corynebacterium sp. nov., isolated from feces of the Anser Albifrons in China.</title>
        <authorList>
            <person name="Liu Q."/>
        </authorList>
    </citation>
    <scope>NUCLEOTIDE SEQUENCE [LARGE SCALE GENOMIC DNA]</scope>
    <source>
        <strain evidence="9 10">23H37-10</strain>
    </source>
</reference>
<name>A0A7G7YQW1_9CORY</name>
<dbReference type="GO" id="GO:0071555">
    <property type="term" value="P:cell wall organization"/>
    <property type="evidence" value="ECO:0007669"/>
    <property type="project" value="UniProtKB-KW"/>
</dbReference>
<dbReference type="PANTHER" id="PTHR21198:SF2">
    <property type="entry name" value="GLUTAMATE RACEMASE"/>
    <property type="match status" value="1"/>
</dbReference>
<comment type="pathway">
    <text evidence="8">Cell wall biogenesis; peptidoglycan biosynthesis.</text>
</comment>
<dbReference type="FunFam" id="3.40.50.1860:FF:000002">
    <property type="entry name" value="Glutamate racemase"/>
    <property type="match status" value="1"/>
</dbReference>
<dbReference type="InterPro" id="IPR001920">
    <property type="entry name" value="Asp/Glu_race"/>
</dbReference>
<dbReference type="PROSITE" id="PS00923">
    <property type="entry name" value="ASP_GLU_RACEMASE_1"/>
    <property type="match status" value="1"/>
</dbReference>
<dbReference type="InterPro" id="IPR018187">
    <property type="entry name" value="Asp/Glu_racemase_AS_1"/>
</dbReference>
<dbReference type="HAMAP" id="MF_00258">
    <property type="entry name" value="Glu_racemase"/>
    <property type="match status" value="1"/>
</dbReference>
<keyword evidence="5 8" id="KW-0413">Isomerase</keyword>
<dbReference type="InterPro" id="IPR004391">
    <property type="entry name" value="Glu_race"/>
</dbReference>
<dbReference type="GO" id="GO:0008360">
    <property type="term" value="P:regulation of cell shape"/>
    <property type="evidence" value="ECO:0007669"/>
    <property type="project" value="UniProtKB-KW"/>
</dbReference>
<sequence length="299" mass="31594">MAKGLSDALPEDSIDVSVGAVADVSGSSYNNAPIGMFDSGVGGLTVARTVVDQLPHESIIYIGDTANAPYGDKPLEQVRQCAAAVADELVDRGCKMIVVACNSASAAFIDYAREHYDIPVVEVILPAVRRATAATRNGKVGVIGTAATVESGAYARTFEKHAGEGVEVYQQACPLFVPFVERGITTGRQILGITENYLESLKDADVDTVVLGCTHYPLLSGVVQLVMGDNVTLVSSAEETAKTVYRLLSESGQLADTDPQRSVRLSFESTGDPARFASLATRFLGPAITSVSHIPEILR</sequence>
<evidence type="ECO:0000313" key="9">
    <source>
        <dbReference type="EMBL" id="QNH96881.1"/>
    </source>
</evidence>
<comment type="similarity">
    <text evidence="8">Belongs to the aspartate/glutamate racemases family.</text>
</comment>
<dbReference type="EC" id="5.1.1.3" evidence="2 8"/>
<dbReference type="Gene3D" id="3.40.50.1860">
    <property type="match status" value="2"/>
</dbReference>
<dbReference type="PROSITE" id="PS00924">
    <property type="entry name" value="ASP_GLU_RACEMASE_2"/>
    <property type="match status" value="1"/>
</dbReference>
<evidence type="ECO:0000256" key="3">
    <source>
        <dbReference type="ARBA" id="ARBA00022960"/>
    </source>
</evidence>
<feature type="active site" description="Proton donor/acceptor" evidence="8">
    <location>
        <position position="101"/>
    </location>
</feature>
<feature type="active site" description="Proton donor/acceptor" evidence="8">
    <location>
        <position position="213"/>
    </location>
</feature>
<keyword evidence="4 8" id="KW-0573">Peptidoglycan synthesis</keyword>
<dbReference type="AlphaFoldDB" id="A0A7G7YQW1"/>
<protein>
    <recommendedName>
        <fullName evidence="7 8">Glutamate racemase</fullName>
        <ecNumber evidence="2 8">5.1.1.3</ecNumber>
    </recommendedName>
</protein>
<feature type="binding site" evidence="8">
    <location>
        <begin position="38"/>
        <end position="39"/>
    </location>
    <ligand>
        <name>substrate</name>
    </ligand>
</feature>
<dbReference type="Proteomes" id="UP000515275">
    <property type="component" value="Chromosome"/>
</dbReference>
<dbReference type="GO" id="GO:0009252">
    <property type="term" value="P:peptidoglycan biosynthetic process"/>
    <property type="evidence" value="ECO:0007669"/>
    <property type="project" value="UniProtKB-UniRule"/>
</dbReference>